<dbReference type="GO" id="GO:0016791">
    <property type="term" value="F:phosphatase activity"/>
    <property type="evidence" value="ECO:0007669"/>
    <property type="project" value="TreeGrafter"/>
</dbReference>
<dbReference type="InterPro" id="IPR013078">
    <property type="entry name" value="His_Pase_superF_clade-1"/>
</dbReference>
<name>A0A249PK43_9HYPH</name>
<keyword evidence="2" id="KW-1185">Reference proteome</keyword>
<dbReference type="Pfam" id="PF00300">
    <property type="entry name" value="His_Phos_1"/>
    <property type="match status" value="1"/>
</dbReference>
<dbReference type="CDD" id="cd07067">
    <property type="entry name" value="HP_PGM_like"/>
    <property type="match status" value="1"/>
</dbReference>
<protein>
    <submittedName>
        <fullName evidence="1">Putative, related to broad specificity phosphatase</fullName>
    </submittedName>
</protein>
<organism evidence="1 2">
    <name type="scientific">Sinorhizobium sojae CCBAU 05684</name>
    <dbReference type="NCBI Taxonomy" id="716928"/>
    <lineage>
        <taxon>Bacteria</taxon>
        <taxon>Pseudomonadati</taxon>
        <taxon>Pseudomonadota</taxon>
        <taxon>Alphaproteobacteria</taxon>
        <taxon>Hyphomicrobiales</taxon>
        <taxon>Rhizobiaceae</taxon>
        <taxon>Sinorhizobium/Ensifer group</taxon>
        <taxon>Sinorhizobium</taxon>
    </lineage>
</organism>
<dbReference type="PANTHER" id="PTHR48100:SF1">
    <property type="entry name" value="HISTIDINE PHOSPHATASE FAMILY PROTEIN-RELATED"/>
    <property type="match status" value="1"/>
</dbReference>
<geneLocation type="plasmid" evidence="2">
    <name>psj05684b</name>
</geneLocation>
<dbReference type="Proteomes" id="UP000217211">
    <property type="component" value="Plasmid pSJ05684b"/>
</dbReference>
<dbReference type="EMBL" id="CP023068">
    <property type="protein sequence ID" value="ASY66054.1"/>
    <property type="molecule type" value="Genomic_DNA"/>
</dbReference>
<keyword evidence="1" id="KW-0614">Plasmid</keyword>
<dbReference type="PANTHER" id="PTHR48100">
    <property type="entry name" value="BROAD-SPECIFICITY PHOSPHATASE YOR283W-RELATED"/>
    <property type="match status" value="1"/>
</dbReference>
<reference evidence="1 2" key="1">
    <citation type="submission" date="2017-08" db="EMBL/GenBank/DDBJ databases">
        <title>Multipartite genome sequences of Sinorhizobium species nodulating soybeans.</title>
        <authorList>
            <person name="Tian C.F."/>
        </authorList>
    </citation>
    <scope>NUCLEOTIDE SEQUENCE [LARGE SCALE GENOMIC DNA]</scope>
    <source>
        <strain evidence="1 2">CCBAU 05684</strain>
        <plasmid evidence="2">psj05684b</plasmid>
    </source>
</reference>
<dbReference type="InterPro" id="IPR029033">
    <property type="entry name" value="His_PPase_superfam"/>
</dbReference>
<dbReference type="OrthoDB" id="9783269at2"/>
<sequence length="212" mass="22980">MTTTFLLVRHAAHDRIGQFLAGRTADVPLGEAGRKQAERLAARLACEGIASIYTSPRKRTRETAGAVAAASGLAEVTTTEALDEVDFGAWSGKTFEALHTDPLWRQWNSERSRVRAPSGETMFDVQRRVTQLVAALEKKNGGTKIALVSHADVIKSLVCHVLGLSLDAWPRFEIAPASVSAVVASDGDLKLLMLNREAPNLDETAHLLTARR</sequence>
<evidence type="ECO:0000313" key="2">
    <source>
        <dbReference type="Proteomes" id="UP000217211"/>
    </source>
</evidence>
<gene>
    <name evidence="1" type="ORF">SJ05684_b50720</name>
</gene>
<dbReference type="Gene3D" id="3.40.50.1240">
    <property type="entry name" value="Phosphoglycerate mutase-like"/>
    <property type="match status" value="1"/>
</dbReference>
<dbReference type="eggNOG" id="COG0406">
    <property type="taxonomic scope" value="Bacteria"/>
</dbReference>
<dbReference type="RefSeq" id="WP_050980138.1">
    <property type="nucleotide sequence ID" value="NZ_AJQT01000097.1"/>
</dbReference>
<proteinExistence type="predicted"/>
<dbReference type="SMART" id="SM00855">
    <property type="entry name" value="PGAM"/>
    <property type="match status" value="1"/>
</dbReference>
<dbReference type="SUPFAM" id="SSF53254">
    <property type="entry name" value="Phosphoglycerate mutase-like"/>
    <property type="match status" value="1"/>
</dbReference>
<dbReference type="GO" id="GO:0005737">
    <property type="term" value="C:cytoplasm"/>
    <property type="evidence" value="ECO:0007669"/>
    <property type="project" value="TreeGrafter"/>
</dbReference>
<dbReference type="KEGG" id="esj:SJ05684_b50720"/>
<evidence type="ECO:0000313" key="1">
    <source>
        <dbReference type="EMBL" id="ASY66054.1"/>
    </source>
</evidence>
<dbReference type="STRING" id="716928.GCA_000261485_04390"/>
<dbReference type="AlphaFoldDB" id="A0A249PK43"/>
<accession>A0A249PK43</accession>
<dbReference type="InterPro" id="IPR050275">
    <property type="entry name" value="PGM_Phosphatase"/>
</dbReference>